<gene>
    <name evidence="3" type="ORF">SAMN04487977_108100</name>
</gene>
<dbReference type="EMBL" id="FOFU01000008">
    <property type="protein sequence ID" value="SEQ69034.1"/>
    <property type="molecule type" value="Genomic_DNA"/>
</dbReference>
<dbReference type="RefSeq" id="WP_074644708.1">
    <property type="nucleotide sequence ID" value="NZ_AP025286.1"/>
</dbReference>
<evidence type="ECO:0000313" key="4">
    <source>
        <dbReference type="Proteomes" id="UP000182360"/>
    </source>
</evidence>
<dbReference type="SUPFAM" id="SSF109604">
    <property type="entry name" value="HD-domain/PDEase-like"/>
    <property type="match status" value="1"/>
</dbReference>
<dbReference type="Proteomes" id="UP000182360">
    <property type="component" value="Unassembled WGS sequence"/>
</dbReference>
<reference evidence="3 4" key="1">
    <citation type="submission" date="2016-10" db="EMBL/GenBank/DDBJ databases">
        <authorList>
            <person name="de Groot N.N."/>
        </authorList>
    </citation>
    <scope>NUCLEOTIDE SEQUENCE [LARGE SCALE GENOMIC DNA]</scope>
    <source>
        <strain evidence="3 4">B25</strain>
    </source>
</reference>
<dbReference type="AlphaFoldDB" id="A0A1H9I362"/>
<dbReference type="CDD" id="cd00077">
    <property type="entry name" value="HDc"/>
    <property type="match status" value="1"/>
</dbReference>
<name>A0A1H9I362_9SPIR</name>
<organism evidence="3 4">
    <name type="scientific">Treponema bryantii</name>
    <dbReference type="NCBI Taxonomy" id="163"/>
    <lineage>
        <taxon>Bacteria</taxon>
        <taxon>Pseudomonadati</taxon>
        <taxon>Spirochaetota</taxon>
        <taxon>Spirochaetia</taxon>
        <taxon>Spirochaetales</taxon>
        <taxon>Treponemataceae</taxon>
        <taxon>Treponema</taxon>
    </lineage>
</organism>
<dbReference type="InterPro" id="IPR003607">
    <property type="entry name" value="HD/PDEase_dom"/>
</dbReference>
<evidence type="ECO:0000259" key="2">
    <source>
        <dbReference type="PROSITE" id="PS51832"/>
    </source>
</evidence>
<accession>A0A1H9I362</accession>
<dbReference type="PANTHER" id="PTHR43155">
    <property type="entry name" value="CYCLIC DI-GMP PHOSPHODIESTERASE PA4108-RELATED"/>
    <property type="match status" value="1"/>
</dbReference>
<feature type="domain" description="HD-GYP" evidence="2">
    <location>
        <begin position="146"/>
        <end position="341"/>
    </location>
</feature>
<keyword evidence="4" id="KW-1185">Reference proteome</keyword>
<dbReference type="STRING" id="163.SAMN04487775_1039"/>
<dbReference type="Pfam" id="PF13487">
    <property type="entry name" value="HD_5"/>
    <property type="match status" value="1"/>
</dbReference>
<evidence type="ECO:0000313" key="3">
    <source>
        <dbReference type="EMBL" id="SEQ69034.1"/>
    </source>
</evidence>
<sequence>METISISALRAGITYTSDLFVDSTFLILPKTAEMTDDLIKALKQWGFEDVLSDGSISLGGDIGITSIDEPENDTQKEKIGENVKKAIEDSKHIAVGNSDMARMELVRSVYEEYMNYIESVFTHYATHKEIDQEELADTVQDLCIFIKEHRRYILRVNATIEAADRNFLIIHTMRTTVLCLAVALQLHLNLTKLIELGVTSILHEIGMLRLPPQLYMTSRKLSVREKAQISKHTLLGYTIIKDLNFGLSIQLGVLEHHEKENGTGYPRRLSGDKISSIAKIIAVACTYEAISSPRSYKDEKSTFDAMLELLQNKEHAYDGSVIKALLYTVSLYPIGTFVYLSNRKVAEVIDTNPDNPKTPVVQLLTEKDPDGSFKTLQIGENNINILRILTKQEKEDILKLVREKFNKEMKAAEAAQEAKAVQAPKPEAQPAPATAPVVEDFESAEPAADGTEEVDISIFG</sequence>
<evidence type="ECO:0000256" key="1">
    <source>
        <dbReference type="SAM" id="MobiDB-lite"/>
    </source>
</evidence>
<dbReference type="PROSITE" id="PS51832">
    <property type="entry name" value="HD_GYP"/>
    <property type="match status" value="1"/>
</dbReference>
<protein>
    <submittedName>
        <fullName evidence="3">HD-GYP domain, c-di-GMP phosphodiesterase class II (Or its inactivated variant)</fullName>
    </submittedName>
</protein>
<feature type="region of interest" description="Disordered" evidence="1">
    <location>
        <begin position="415"/>
        <end position="436"/>
    </location>
</feature>
<dbReference type="PANTHER" id="PTHR43155:SF2">
    <property type="entry name" value="CYCLIC DI-GMP PHOSPHODIESTERASE PA4108"/>
    <property type="match status" value="1"/>
</dbReference>
<dbReference type="Gene3D" id="1.10.3210.10">
    <property type="entry name" value="Hypothetical protein af1432"/>
    <property type="match status" value="1"/>
</dbReference>
<dbReference type="InterPro" id="IPR037522">
    <property type="entry name" value="HD_GYP_dom"/>
</dbReference>
<proteinExistence type="predicted"/>
<dbReference type="OrthoDB" id="9781505at2"/>